<dbReference type="PANTHER" id="PTHR12110:SF21">
    <property type="entry name" value="XYLOSE ISOMERASE-LIKE TIM BARREL DOMAIN-CONTAINING PROTEIN"/>
    <property type="match status" value="1"/>
</dbReference>
<sequence>MKIGFNEATALKCEGQSLMADLEMCEKYGFDYFEIRYDCIAKYIQEGHTLEELGEWFKNHNIKPWAYNTLEFFNQLDPFQTLAMDWHLDWIKEVCDAIGMKMLIAVPSFNVGLDKSVNDIKKEAAARLRYIAEKMGPDIRVSLEFCGVPTCSVNQFQTAYDVVEEVGLPNVGVTLDTFHFHEMGSSLEALRKADPNKIFVYHLNDCEDLPIGSCGDDKRLWPGEGVVDHAGIAAALNEIGFDGVCTIEEFRPEYYAMPHEENIRKAAEVTKEFVAKYYNK</sequence>
<dbReference type="RefSeq" id="WP_028528151.1">
    <property type="nucleotide sequence ID" value="NZ_CABLBR010000008.1"/>
</dbReference>
<dbReference type="InterPro" id="IPR036237">
    <property type="entry name" value="Xyl_isomerase-like_sf"/>
</dbReference>
<dbReference type="PANTHER" id="PTHR12110">
    <property type="entry name" value="HYDROXYPYRUVATE ISOMERASE"/>
    <property type="match status" value="1"/>
</dbReference>
<evidence type="ECO:0000313" key="3">
    <source>
        <dbReference type="Proteomes" id="UP001060164"/>
    </source>
</evidence>
<dbReference type="EMBL" id="CP102290">
    <property type="protein sequence ID" value="UWP58356.1"/>
    <property type="molecule type" value="Genomic_DNA"/>
</dbReference>
<protein>
    <submittedName>
        <fullName evidence="2">Sugar phosphate isomerase/epimerase</fullName>
    </submittedName>
</protein>
<gene>
    <name evidence="2" type="ORF">NQ502_13310</name>
</gene>
<accession>A0ABY5VEK4</accession>
<evidence type="ECO:0000259" key="1">
    <source>
        <dbReference type="Pfam" id="PF01261"/>
    </source>
</evidence>
<dbReference type="SUPFAM" id="SSF51658">
    <property type="entry name" value="Xylose isomerase-like"/>
    <property type="match status" value="1"/>
</dbReference>
<feature type="domain" description="Xylose isomerase-like TIM barrel" evidence="1">
    <location>
        <begin position="23"/>
        <end position="272"/>
    </location>
</feature>
<dbReference type="InterPro" id="IPR013022">
    <property type="entry name" value="Xyl_isomerase-like_TIM-brl"/>
</dbReference>
<keyword evidence="3" id="KW-1185">Reference proteome</keyword>
<organism evidence="2 3">
    <name type="scientific">Ruminococcus gauvreauii</name>
    <dbReference type="NCBI Taxonomy" id="438033"/>
    <lineage>
        <taxon>Bacteria</taxon>
        <taxon>Bacillati</taxon>
        <taxon>Bacillota</taxon>
        <taxon>Clostridia</taxon>
        <taxon>Eubacteriales</taxon>
        <taxon>Oscillospiraceae</taxon>
        <taxon>Ruminococcus</taxon>
    </lineage>
</organism>
<proteinExistence type="predicted"/>
<dbReference type="Pfam" id="PF01261">
    <property type="entry name" value="AP_endonuc_2"/>
    <property type="match status" value="1"/>
</dbReference>
<keyword evidence="2" id="KW-0413">Isomerase</keyword>
<evidence type="ECO:0000313" key="2">
    <source>
        <dbReference type="EMBL" id="UWP58356.1"/>
    </source>
</evidence>
<dbReference type="Gene3D" id="3.20.20.150">
    <property type="entry name" value="Divalent-metal-dependent TIM barrel enzymes"/>
    <property type="match status" value="1"/>
</dbReference>
<name>A0ABY5VEK4_9FIRM</name>
<dbReference type="Proteomes" id="UP001060164">
    <property type="component" value="Chromosome"/>
</dbReference>
<reference evidence="2" key="1">
    <citation type="journal article" date="2022" name="Cell">
        <title>Design, construction, and in vivo augmentation of a complex gut microbiome.</title>
        <authorList>
            <person name="Cheng A.G."/>
            <person name="Ho P.Y."/>
            <person name="Aranda-Diaz A."/>
            <person name="Jain S."/>
            <person name="Yu F.B."/>
            <person name="Meng X."/>
            <person name="Wang M."/>
            <person name="Iakiviak M."/>
            <person name="Nagashima K."/>
            <person name="Zhao A."/>
            <person name="Murugkar P."/>
            <person name="Patil A."/>
            <person name="Atabakhsh K."/>
            <person name="Weakley A."/>
            <person name="Yan J."/>
            <person name="Brumbaugh A.R."/>
            <person name="Higginbottom S."/>
            <person name="Dimas A."/>
            <person name="Shiver A.L."/>
            <person name="Deutschbauer A."/>
            <person name="Neff N."/>
            <person name="Sonnenburg J.L."/>
            <person name="Huang K.C."/>
            <person name="Fischbach M.A."/>
        </authorList>
    </citation>
    <scope>NUCLEOTIDE SEQUENCE</scope>
    <source>
        <strain evidence="2">DSM 19829</strain>
    </source>
</reference>
<dbReference type="GO" id="GO:0016853">
    <property type="term" value="F:isomerase activity"/>
    <property type="evidence" value="ECO:0007669"/>
    <property type="project" value="UniProtKB-KW"/>
</dbReference>
<dbReference type="InterPro" id="IPR050312">
    <property type="entry name" value="IolE/XylAMocC-like"/>
</dbReference>